<dbReference type="EMBL" id="MPSB01000001">
    <property type="protein sequence ID" value="ONF97415.1"/>
    <property type="molecule type" value="Genomic_DNA"/>
</dbReference>
<dbReference type="AlphaFoldDB" id="A0A1V2EY61"/>
<evidence type="ECO:0000313" key="2">
    <source>
        <dbReference type="Proteomes" id="UP000188729"/>
    </source>
</evidence>
<comment type="caution">
    <text evidence="1">The sequence shown here is derived from an EMBL/GenBank/DDBJ whole genome shotgun (WGS) entry which is preliminary data.</text>
</comment>
<organism evidence="1 2">
    <name type="scientific">Sphingomonas jeddahensis</name>
    <dbReference type="NCBI Taxonomy" id="1915074"/>
    <lineage>
        <taxon>Bacteria</taxon>
        <taxon>Pseudomonadati</taxon>
        <taxon>Pseudomonadota</taxon>
        <taxon>Alphaproteobacteria</taxon>
        <taxon>Sphingomonadales</taxon>
        <taxon>Sphingomonadaceae</taxon>
        <taxon>Sphingomonas</taxon>
    </lineage>
</organism>
<dbReference type="RefSeq" id="WP_076742892.1">
    <property type="nucleotide sequence ID" value="NZ_MPSB01000001.1"/>
</dbReference>
<dbReference type="Proteomes" id="UP000188729">
    <property type="component" value="Unassembled WGS sequence"/>
</dbReference>
<dbReference type="STRING" id="1915074.SPHI_00440"/>
<dbReference type="OrthoDB" id="7563500at2"/>
<protein>
    <submittedName>
        <fullName evidence="1">Uncharacterized protein</fullName>
    </submittedName>
</protein>
<accession>A0A1V2EY61</accession>
<reference evidence="1 2" key="1">
    <citation type="submission" date="2016-11" db="EMBL/GenBank/DDBJ databases">
        <title>Genome sequence of Sphingomonas jeddahensis G39.</title>
        <authorList>
            <person name="Poehlein A."/>
            <person name="Wuebbeler J.H."/>
            <person name="Steinbuechel A."/>
            <person name="Daniel R."/>
        </authorList>
    </citation>
    <scope>NUCLEOTIDE SEQUENCE [LARGE SCALE GENOMIC DNA]</scope>
    <source>
        <strain evidence="1 2">G39</strain>
    </source>
</reference>
<proteinExistence type="predicted"/>
<evidence type="ECO:0000313" key="1">
    <source>
        <dbReference type="EMBL" id="ONF97415.1"/>
    </source>
</evidence>
<sequence>MPPWVDLSRWMKVQIAVMAMHEWSFQTYNIHIHPDLEEKWLSSGRDPRVMMRDRVRREFDRHVRPNLDWFFVIEGWSPRNGETILHIHGGAASYEPGDAGKIMHAVARAAGHGLKGYAAVPRAVHGQPFKRHKAGYVDYLFKAARRKDPRLGERRLTMSRAMTGGARALWELLTGQ</sequence>
<gene>
    <name evidence="1" type="ORF">SPHI_00440</name>
</gene>
<keyword evidence="2" id="KW-1185">Reference proteome</keyword>
<name>A0A1V2EY61_9SPHN</name>